<evidence type="ECO:0000313" key="1">
    <source>
        <dbReference type="EMBL" id="KAG6936511.1"/>
    </source>
</evidence>
<evidence type="ECO:0000313" key="2">
    <source>
        <dbReference type="Proteomes" id="UP000765507"/>
    </source>
</evidence>
<dbReference type="InterPro" id="IPR043128">
    <property type="entry name" value="Rev_trsase/Diguanyl_cyclase"/>
</dbReference>
<name>A0A8T1T5G6_CHESE</name>
<dbReference type="SUPFAM" id="SSF56672">
    <property type="entry name" value="DNA/RNA polymerases"/>
    <property type="match status" value="1"/>
</dbReference>
<gene>
    <name evidence="1" type="ORF">G0U57_012275</name>
</gene>
<dbReference type="EMBL" id="JAHGAV010000032">
    <property type="protein sequence ID" value="KAG6936511.1"/>
    <property type="molecule type" value="Genomic_DNA"/>
</dbReference>
<dbReference type="PANTHER" id="PTHR33064">
    <property type="entry name" value="POL PROTEIN"/>
    <property type="match status" value="1"/>
</dbReference>
<protein>
    <submittedName>
        <fullName evidence="1">Gag-pol fusion protein</fullName>
    </submittedName>
</protein>
<dbReference type="FunFam" id="3.30.70.270:FF:000020">
    <property type="entry name" value="Transposon Tf2-6 polyprotein-like Protein"/>
    <property type="match status" value="1"/>
</dbReference>
<dbReference type="AlphaFoldDB" id="A0A8T1T5G6"/>
<feature type="non-terminal residue" evidence="1">
    <location>
        <position position="1"/>
    </location>
</feature>
<feature type="non-terminal residue" evidence="1">
    <location>
        <position position="129"/>
    </location>
</feature>
<sequence length="129" mass="14440">EFQVKQVLDQLQDAGLTIKAGKCKVGKSEVSYLGHKVGGDCLKPEVAQLEVIRDWPAPQTKQQVQAFFGMSGYYRRFVPHFSSMAAPITELCKKGKPDKVVWTETRQRALYALKEALVKGLVLVNPDFD</sequence>
<organism evidence="1 2">
    <name type="scientific">Chelydra serpentina</name>
    <name type="common">Snapping turtle</name>
    <name type="synonym">Testudo serpentina</name>
    <dbReference type="NCBI Taxonomy" id="8475"/>
    <lineage>
        <taxon>Eukaryota</taxon>
        <taxon>Metazoa</taxon>
        <taxon>Chordata</taxon>
        <taxon>Craniata</taxon>
        <taxon>Vertebrata</taxon>
        <taxon>Euteleostomi</taxon>
        <taxon>Archelosauria</taxon>
        <taxon>Testudinata</taxon>
        <taxon>Testudines</taxon>
        <taxon>Cryptodira</taxon>
        <taxon>Durocryptodira</taxon>
        <taxon>Americhelydia</taxon>
        <taxon>Chelydroidea</taxon>
        <taxon>Chelydridae</taxon>
        <taxon>Chelydra</taxon>
    </lineage>
</organism>
<comment type="caution">
    <text evidence="1">The sequence shown here is derived from an EMBL/GenBank/DDBJ whole genome shotgun (WGS) entry which is preliminary data.</text>
</comment>
<dbReference type="PANTHER" id="PTHR33064:SF29">
    <property type="entry name" value="PEPTIDASE A2 DOMAIN-CONTAINING PROTEIN-RELATED"/>
    <property type="match status" value="1"/>
</dbReference>
<dbReference type="Gene3D" id="3.30.70.270">
    <property type="match status" value="2"/>
</dbReference>
<reference evidence="1 2" key="1">
    <citation type="journal article" date="2020" name="G3 (Bethesda)">
        <title>Draft Genome of the Common Snapping Turtle, Chelydra serpentina, a Model for Phenotypic Plasticity in Reptiles.</title>
        <authorList>
            <person name="Das D."/>
            <person name="Singh S.K."/>
            <person name="Bierstedt J."/>
            <person name="Erickson A."/>
            <person name="Galli G.L.J."/>
            <person name="Crossley D.A. 2nd"/>
            <person name="Rhen T."/>
        </authorList>
    </citation>
    <scope>NUCLEOTIDE SEQUENCE [LARGE SCALE GENOMIC DNA]</scope>
    <source>
        <strain evidence="1">KW</strain>
    </source>
</reference>
<dbReference type="OrthoDB" id="8000983at2759"/>
<proteinExistence type="predicted"/>
<dbReference type="InterPro" id="IPR043502">
    <property type="entry name" value="DNA/RNA_pol_sf"/>
</dbReference>
<accession>A0A8T1T5G6</accession>
<dbReference type="InterPro" id="IPR051320">
    <property type="entry name" value="Viral_Replic_Matur_Polypro"/>
</dbReference>
<dbReference type="Proteomes" id="UP000765507">
    <property type="component" value="Unassembled WGS sequence"/>
</dbReference>
<keyword evidence="2" id="KW-1185">Reference proteome</keyword>